<dbReference type="GO" id="GO:0032981">
    <property type="term" value="P:mitochondrial respiratory chain complex I assembly"/>
    <property type="evidence" value="ECO:0007669"/>
    <property type="project" value="TreeGrafter"/>
</dbReference>
<dbReference type="Pfam" id="PF02636">
    <property type="entry name" value="Methyltransf_28"/>
    <property type="match status" value="1"/>
</dbReference>
<evidence type="ECO:0000313" key="10">
    <source>
        <dbReference type="Proteomes" id="UP000606974"/>
    </source>
</evidence>
<dbReference type="PANTHER" id="PTHR12049">
    <property type="entry name" value="PROTEIN ARGININE METHYLTRANSFERASE NDUFAF7, MITOCHONDRIAL"/>
    <property type="match status" value="1"/>
</dbReference>
<dbReference type="AlphaFoldDB" id="A0A8H7AHF9"/>
<evidence type="ECO:0000313" key="9">
    <source>
        <dbReference type="EMBL" id="KAF7509193.1"/>
    </source>
</evidence>
<evidence type="ECO:0000256" key="8">
    <source>
        <dbReference type="SAM" id="MobiDB-lite"/>
    </source>
</evidence>
<dbReference type="EMBL" id="JAACFV010000044">
    <property type="protein sequence ID" value="KAF7509193.1"/>
    <property type="molecule type" value="Genomic_DNA"/>
</dbReference>
<comment type="similarity">
    <text evidence="2 7">Belongs to the NDUFAF7 family.</text>
</comment>
<evidence type="ECO:0000256" key="4">
    <source>
        <dbReference type="ARBA" id="ARBA00022679"/>
    </source>
</evidence>
<proteinExistence type="inferred from homology"/>
<evidence type="ECO:0000256" key="1">
    <source>
        <dbReference type="ARBA" id="ARBA00004173"/>
    </source>
</evidence>
<reference evidence="9" key="1">
    <citation type="submission" date="2020-02" db="EMBL/GenBank/DDBJ databases">
        <authorList>
            <person name="Palmer J.M."/>
        </authorList>
    </citation>
    <scope>NUCLEOTIDE SEQUENCE</scope>
    <source>
        <strain evidence="9">EPUS1.4</strain>
        <tissue evidence="9">Thallus</tissue>
    </source>
</reference>
<comment type="function">
    <text evidence="7">Arginine methyltransferase involved in the assembly or stability of mitochondrial NADH:ubiquinone oxidoreductase complex (complex I).</text>
</comment>
<organism evidence="9 10">
    <name type="scientific">Endocarpon pusillum</name>
    <dbReference type="NCBI Taxonomy" id="364733"/>
    <lineage>
        <taxon>Eukaryota</taxon>
        <taxon>Fungi</taxon>
        <taxon>Dikarya</taxon>
        <taxon>Ascomycota</taxon>
        <taxon>Pezizomycotina</taxon>
        <taxon>Eurotiomycetes</taxon>
        <taxon>Chaetothyriomycetidae</taxon>
        <taxon>Verrucariales</taxon>
        <taxon>Verrucariaceae</taxon>
        <taxon>Endocarpon</taxon>
    </lineage>
</organism>
<dbReference type="InterPro" id="IPR038375">
    <property type="entry name" value="NDUFAF7_sf"/>
</dbReference>
<name>A0A8H7AHF9_9EURO</name>
<comment type="catalytic activity">
    <reaction evidence="6 7">
        <text>L-arginyl-[protein] + 2 S-adenosyl-L-methionine = N(omega),N(omega)'-dimethyl-L-arginyl-[protein] + 2 S-adenosyl-L-homocysteine + 2 H(+)</text>
        <dbReference type="Rhea" id="RHEA:48108"/>
        <dbReference type="Rhea" id="RHEA-COMP:10532"/>
        <dbReference type="Rhea" id="RHEA-COMP:11992"/>
        <dbReference type="ChEBI" id="CHEBI:15378"/>
        <dbReference type="ChEBI" id="CHEBI:29965"/>
        <dbReference type="ChEBI" id="CHEBI:57856"/>
        <dbReference type="ChEBI" id="CHEBI:59789"/>
        <dbReference type="ChEBI" id="CHEBI:88221"/>
        <dbReference type="EC" id="2.1.1.320"/>
    </reaction>
</comment>
<feature type="compositionally biased region" description="Polar residues" evidence="8">
    <location>
        <begin position="377"/>
        <end position="386"/>
    </location>
</feature>
<comment type="subcellular location">
    <subcellularLocation>
        <location evidence="1 7">Mitochondrion</location>
    </subcellularLocation>
</comment>
<keyword evidence="5 7" id="KW-0496">Mitochondrion</keyword>
<dbReference type="Proteomes" id="UP000606974">
    <property type="component" value="Unassembled WGS sequence"/>
</dbReference>
<evidence type="ECO:0000256" key="6">
    <source>
        <dbReference type="ARBA" id="ARBA00048612"/>
    </source>
</evidence>
<dbReference type="PANTHER" id="PTHR12049:SF7">
    <property type="entry name" value="PROTEIN ARGININE METHYLTRANSFERASE NDUFAF7, MITOCHONDRIAL"/>
    <property type="match status" value="1"/>
</dbReference>
<sequence>MRNGAIPLSRRIAATHPCRPLRQLRWSSTTVGSRSWSTPLAKTIAEAIESTGPISIAAYMRQCLTSPQGGYYTTARSEASSDQFGRKGDFITSPEICQVFGELVGIWFVTEWMAQGRRTSGVQLIEVGPGRGTLMDDMLRTIATFKEMARSIEGVYLVEAGDGLREKQRRVLCGDNQEMVKTQMGWRCVSRYEEIPVFWVQDVNLLPKDEAKAKMPFIIAHEFFDALPIHAFESQPPGSETEAKTSSLVDSAGQPLPTPTRGSTSTSFPSSPSSTPRPNNQWRELLVTPAPKPSSASPLSTQAEIDSTPEFQLALSKSSTRSSLLLPESSPRYQALRSQAGSSIEISPDSLRHIADFARRIGGEKRAPSKVKRSERTTTPTTSQPAGSKIPSGAALIIDYGPSSTVPLNSLRGIKNHKRVSPFSEPGLVDLSADVDFNALAEGAVQASGGVEVWGPVEQGDFLGALGVRRGRRTARQKGDNAGSEIRVG</sequence>
<dbReference type="GO" id="GO:0032259">
    <property type="term" value="P:methylation"/>
    <property type="evidence" value="ECO:0007669"/>
    <property type="project" value="UniProtKB-KW"/>
</dbReference>
<protein>
    <recommendedName>
        <fullName evidence="7">Protein arginine methyltransferase NDUFAF7</fullName>
        <ecNumber evidence="7">2.1.1.320</ecNumber>
    </recommendedName>
</protein>
<dbReference type="GO" id="GO:0005739">
    <property type="term" value="C:mitochondrion"/>
    <property type="evidence" value="ECO:0007669"/>
    <property type="project" value="UniProtKB-SubCell"/>
</dbReference>
<keyword evidence="10" id="KW-1185">Reference proteome</keyword>
<evidence type="ECO:0000256" key="5">
    <source>
        <dbReference type="ARBA" id="ARBA00023128"/>
    </source>
</evidence>
<evidence type="ECO:0000256" key="2">
    <source>
        <dbReference type="ARBA" id="ARBA00005891"/>
    </source>
</evidence>
<dbReference type="SUPFAM" id="SSF53335">
    <property type="entry name" value="S-adenosyl-L-methionine-dependent methyltransferases"/>
    <property type="match status" value="2"/>
</dbReference>
<gene>
    <name evidence="9" type="ORF">GJ744_008253</name>
</gene>
<accession>A0A8H7AHF9</accession>
<comment type="caution">
    <text evidence="9">The sequence shown here is derived from an EMBL/GenBank/DDBJ whole genome shotgun (WGS) entry which is preliminary data.</text>
</comment>
<keyword evidence="4 7" id="KW-0808">Transferase</keyword>
<keyword evidence="3 7" id="KW-0489">Methyltransferase</keyword>
<dbReference type="InterPro" id="IPR003788">
    <property type="entry name" value="NDUFAF7"/>
</dbReference>
<dbReference type="OrthoDB" id="5595109at2759"/>
<dbReference type="GO" id="GO:0035243">
    <property type="term" value="F:protein-arginine omega-N symmetric methyltransferase activity"/>
    <property type="evidence" value="ECO:0007669"/>
    <property type="project" value="UniProtKB-EC"/>
</dbReference>
<evidence type="ECO:0000256" key="7">
    <source>
        <dbReference type="RuleBase" id="RU364114"/>
    </source>
</evidence>
<feature type="region of interest" description="Disordered" evidence="8">
    <location>
        <begin position="361"/>
        <end position="390"/>
    </location>
</feature>
<dbReference type="EC" id="2.1.1.320" evidence="7"/>
<feature type="region of interest" description="Disordered" evidence="8">
    <location>
        <begin position="234"/>
        <end position="281"/>
    </location>
</feature>
<feature type="compositionally biased region" description="Basic and acidic residues" evidence="8">
    <location>
        <begin position="361"/>
        <end position="376"/>
    </location>
</feature>
<dbReference type="InterPro" id="IPR029063">
    <property type="entry name" value="SAM-dependent_MTases_sf"/>
</dbReference>
<evidence type="ECO:0000256" key="3">
    <source>
        <dbReference type="ARBA" id="ARBA00022603"/>
    </source>
</evidence>
<dbReference type="Gene3D" id="3.40.50.12710">
    <property type="match status" value="1"/>
</dbReference>
<feature type="compositionally biased region" description="Low complexity" evidence="8">
    <location>
        <begin position="259"/>
        <end position="278"/>
    </location>
</feature>